<reference evidence="1" key="1">
    <citation type="submission" date="2020-07" db="EMBL/GenBank/DDBJ databases">
        <title>Clarias magur genome sequencing, assembly and annotation.</title>
        <authorList>
            <person name="Kushwaha B."/>
            <person name="Kumar R."/>
            <person name="Das P."/>
            <person name="Joshi C.G."/>
            <person name="Kumar D."/>
            <person name="Nagpure N.S."/>
            <person name="Pandey M."/>
            <person name="Agarwal S."/>
            <person name="Srivastava S."/>
            <person name="Singh M."/>
            <person name="Sahoo L."/>
            <person name="Jayasankar P."/>
            <person name="Meher P.K."/>
            <person name="Koringa P.G."/>
            <person name="Iquebal M.A."/>
            <person name="Das S.P."/>
            <person name="Bit A."/>
            <person name="Patnaik S."/>
            <person name="Patel N."/>
            <person name="Shah T.M."/>
            <person name="Hinsu A."/>
            <person name="Jena J.K."/>
        </authorList>
    </citation>
    <scope>NUCLEOTIDE SEQUENCE</scope>
    <source>
        <strain evidence="1">CIFAMagur01</strain>
        <tissue evidence="1">Testis</tissue>
    </source>
</reference>
<evidence type="ECO:0000313" key="2">
    <source>
        <dbReference type="Proteomes" id="UP000727407"/>
    </source>
</evidence>
<gene>
    <name evidence="1" type="primary">xdhA</name>
    <name evidence="1" type="ORF">DAT39_005080</name>
</gene>
<sequence length="66" mass="7060">MTEVENGTLRLSSIGALPALEGQLALKSSGCCERAQPCKEGEHAFIPAPLSKMCQALLDKMKNVDE</sequence>
<dbReference type="EMBL" id="QNUK01000048">
    <property type="protein sequence ID" value="KAF5905121.1"/>
    <property type="molecule type" value="Genomic_DNA"/>
</dbReference>
<name>A0A8J4UEL2_CLAMG</name>
<evidence type="ECO:0000313" key="1">
    <source>
        <dbReference type="EMBL" id="KAF5905121.1"/>
    </source>
</evidence>
<dbReference type="Proteomes" id="UP000727407">
    <property type="component" value="Unassembled WGS sequence"/>
</dbReference>
<accession>A0A8J4UEL2</accession>
<protein>
    <submittedName>
        <fullName evidence="1">Putative D-xylulose reductase A</fullName>
    </submittedName>
</protein>
<keyword evidence="2" id="KW-1185">Reference proteome</keyword>
<proteinExistence type="predicted"/>
<organism evidence="1 2">
    <name type="scientific">Clarias magur</name>
    <name type="common">Asian catfish</name>
    <name type="synonym">Macropteronotus magur</name>
    <dbReference type="NCBI Taxonomy" id="1594786"/>
    <lineage>
        <taxon>Eukaryota</taxon>
        <taxon>Metazoa</taxon>
        <taxon>Chordata</taxon>
        <taxon>Craniata</taxon>
        <taxon>Vertebrata</taxon>
        <taxon>Euteleostomi</taxon>
        <taxon>Actinopterygii</taxon>
        <taxon>Neopterygii</taxon>
        <taxon>Teleostei</taxon>
        <taxon>Ostariophysi</taxon>
        <taxon>Siluriformes</taxon>
        <taxon>Clariidae</taxon>
        <taxon>Clarias</taxon>
    </lineage>
</organism>
<dbReference type="AlphaFoldDB" id="A0A8J4UEL2"/>
<comment type="caution">
    <text evidence="1">The sequence shown here is derived from an EMBL/GenBank/DDBJ whole genome shotgun (WGS) entry which is preliminary data.</text>
</comment>